<keyword evidence="8" id="KW-1185">Reference proteome</keyword>
<dbReference type="Gene3D" id="3.30.390.30">
    <property type="match status" value="1"/>
</dbReference>
<name>A0ABS9NXU0_9RHOB</name>
<feature type="domain" description="Reductase C-terminal" evidence="6">
    <location>
        <begin position="318"/>
        <end position="401"/>
    </location>
</feature>
<dbReference type="InterPro" id="IPR023753">
    <property type="entry name" value="FAD/NAD-binding_dom"/>
</dbReference>
<reference evidence="7" key="1">
    <citation type="submission" date="2022-02" db="EMBL/GenBank/DDBJ databases">
        <title>The genome sequence of Ruegeria sp. 1NDH52C.</title>
        <authorList>
            <person name="Du J."/>
        </authorList>
    </citation>
    <scope>NUCLEOTIDE SEQUENCE</scope>
    <source>
        <strain evidence="7">1NDH52C</strain>
    </source>
</reference>
<evidence type="ECO:0000259" key="6">
    <source>
        <dbReference type="Pfam" id="PF14759"/>
    </source>
</evidence>
<keyword evidence="3" id="KW-0274">FAD</keyword>
<evidence type="ECO:0000313" key="8">
    <source>
        <dbReference type="Proteomes" id="UP001165279"/>
    </source>
</evidence>
<dbReference type="InterPro" id="IPR050446">
    <property type="entry name" value="FAD-oxidoreductase/Apoptosis"/>
</dbReference>
<accession>A0ABS9NXU0</accession>
<evidence type="ECO:0000259" key="5">
    <source>
        <dbReference type="Pfam" id="PF07992"/>
    </source>
</evidence>
<feature type="domain" description="FAD/NAD(P)-binding" evidence="5">
    <location>
        <begin position="3"/>
        <end position="299"/>
    </location>
</feature>
<dbReference type="EMBL" id="JAKOEM010000010">
    <property type="protein sequence ID" value="MCG6559033.1"/>
    <property type="molecule type" value="Genomic_DNA"/>
</dbReference>
<comment type="cofactor">
    <cofactor evidence="1">
        <name>FAD</name>
        <dbReference type="ChEBI" id="CHEBI:57692"/>
    </cofactor>
</comment>
<dbReference type="SUPFAM" id="SSF55424">
    <property type="entry name" value="FAD/NAD-linked reductases, dimerisation (C-terminal) domain"/>
    <property type="match status" value="1"/>
</dbReference>
<dbReference type="SUPFAM" id="SSF51905">
    <property type="entry name" value="FAD/NAD(P)-binding domain"/>
    <property type="match status" value="2"/>
</dbReference>
<evidence type="ECO:0000256" key="1">
    <source>
        <dbReference type="ARBA" id="ARBA00001974"/>
    </source>
</evidence>
<gene>
    <name evidence="7" type="ORF">MB818_12530</name>
</gene>
<dbReference type="InterPro" id="IPR036188">
    <property type="entry name" value="FAD/NAD-bd_sf"/>
</dbReference>
<dbReference type="RefSeq" id="WP_238905271.1">
    <property type="nucleotide sequence ID" value="NZ_JAKOEM010000010.1"/>
</dbReference>
<sequence length="403" mass="42467">MSHIVVIGAGQAGASLVARLRKDGFAGEITLIGAEAVPPYQRPPLSKAYLLGEMEKERLFLRPESFYAEQNITLRLDARVSAIDPAAKTVSLGDEVISYDQLALTTGSEPRRLPAAIGGDLAGVHVVRDLADIDAMAPAVTEGARALIVGGGYIGLEAAAVCAKRGVKVTLVEMADRILQRVAAPETSAYFRALHTGHGVDIHEGVGLTRLTGAQGRVSSAVLTDGSELPVDFVVVGVGIAPATALAEAAGLAIENGIRTDAQGRTSDPSIWAAGDCASFPYKGGRIRLESVPNAIDQAETVAQNMLGTGKDYVAQPWFWSDQYDVKLQIAGLNTGYDRVVTRPGEGQTVSFWYYTGDQLVAVDAMNDPRAYMVGKRLIDSGKTADPAVVADPSADLKPLLKA</sequence>
<keyword evidence="4" id="KW-0560">Oxidoreductase</keyword>
<evidence type="ECO:0000256" key="2">
    <source>
        <dbReference type="ARBA" id="ARBA00022630"/>
    </source>
</evidence>
<dbReference type="Pfam" id="PF14759">
    <property type="entry name" value="Reductase_C"/>
    <property type="match status" value="1"/>
</dbReference>
<dbReference type="InterPro" id="IPR028202">
    <property type="entry name" value="Reductase_C"/>
</dbReference>
<evidence type="ECO:0000256" key="4">
    <source>
        <dbReference type="ARBA" id="ARBA00023002"/>
    </source>
</evidence>
<dbReference type="PRINTS" id="PR00411">
    <property type="entry name" value="PNDRDTASEI"/>
</dbReference>
<comment type="caution">
    <text evidence="7">The sequence shown here is derived from an EMBL/GenBank/DDBJ whole genome shotgun (WGS) entry which is preliminary data.</text>
</comment>
<organism evidence="7 8">
    <name type="scientific">Ruegeria alba</name>
    <dbReference type="NCBI Taxonomy" id="2916756"/>
    <lineage>
        <taxon>Bacteria</taxon>
        <taxon>Pseudomonadati</taxon>
        <taxon>Pseudomonadota</taxon>
        <taxon>Alphaproteobacteria</taxon>
        <taxon>Rhodobacterales</taxon>
        <taxon>Roseobacteraceae</taxon>
        <taxon>Ruegeria</taxon>
    </lineage>
</organism>
<protein>
    <submittedName>
        <fullName evidence="7">FAD-dependent oxidoreductase</fullName>
    </submittedName>
</protein>
<dbReference type="PANTHER" id="PTHR43557:SF2">
    <property type="entry name" value="RIESKE DOMAIN-CONTAINING PROTEIN-RELATED"/>
    <property type="match status" value="1"/>
</dbReference>
<dbReference type="InterPro" id="IPR016156">
    <property type="entry name" value="FAD/NAD-linked_Rdtase_dimer_sf"/>
</dbReference>
<dbReference type="PANTHER" id="PTHR43557">
    <property type="entry name" value="APOPTOSIS-INDUCING FACTOR 1"/>
    <property type="match status" value="1"/>
</dbReference>
<dbReference type="Proteomes" id="UP001165279">
    <property type="component" value="Unassembled WGS sequence"/>
</dbReference>
<keyword evidence="2" id="KW-0285">Flavoprotein</keyword>
<evidence type="ECO:0000256" key="3">
    <source>
        <dbReference type="ARBA" id="ARBA00022827"/>
    </source>
</evidence>
<dbReference type="Gene3D" id="3.50.50.60">
    <property type="entry name" value="FAD/NAD(P)-binding domain"/>
    <property type="match status" value="2"/>
</dbReference>
<dbReference type="Pfam" id="PF07992">
    <property type="entry name" value="Pyr_redox_2"/>
    <property type="match status" value="1"/>
</dbReference>
<proteinExistence type="predicted"/>
<evidence type="ECO:0000313" key="7">
    <source>
        <dbReference type="EMBL" id="MCG6559033.1"/>
    </source>
</evidence>
<dbReference type="PRINTS" id="PR00368">
    <property type="entry name" value="FADPNR"/>
</dbReference>